<organism evidence="3 4">
    <name type="scientific">Mucilaginibacter pineti</name>
    <dbReference type="NCBI Taxonomy" id="1391627"/>
    <lineage>
        <taxon>Bacteria</taxon>
        <taxon>Pseudomonadati</taxon>
        <taxon>Bacteroidota</taxon>
        <taxon>Sphingobacteriia</taxon>
        <taxon>Sphingobacteriales</taxon>
        <taxon>Sphingobacteriaceae</taxon>
        <taxon>Mucilaginibacter</taxon>
    </lineage>
</organism>
<accession>A0A1G7FRR6</accession>
<dbReference type="SUPFAM" id="SSF55008">
    <property type="entry name" value="HMA, heavy metal-associated domain"/>
    <property type="match status" value="1"/>
</dbReference>
<evidence type="ECO:0000313" key="3">
    <source>
        <dbReference type="EMBL" id="SDE78590.1"/>
    </source>
</evidence>
<feature type="chain" id="PRO_5011477915" evidence="1">
    <location>
        <begin position="21"/>
        <end position="166"/>
    </location>
</feature>
<reference evidence="3 4" key="1">
    <citation type="submission" date="2016-10" db="EMBL/GenBank/DDBJ databases">
        <authorList>
            <person name="de Groot N.N."/>
        </authorList>
    </citation>
    <scope>NUCLEOTIDE SEQUENCE [LARGE SCALE GENOMIC DNA]</scope>
    <source>
        <strain evidence="3 4">47C3B</strain>
    </source>
</reference>
<gene>
    <name evidence="3" type="ORF">SAMN05216464_109185</name>
</gene>
<evidence type="ECO:0000259" key="2">
    <source>
        <dbReference type="PROSITE" id="PS50846"/>
    </source>
</evidence>
<feature type="domain" description="HMA" evidence="2">
    <location>
        <begin position="23"/>
        <end position="90"/>
    </location>
</feature>
<keyword evidence="1" id="KW-0732">Signal</keyword>
<dbReference type="RefSeq" id="WP_091151579.1">
    <property type="nucleotide sequence ID" value="NZ_FNAI01000009.1"/>
</dbReference>
<evidence type="ECO:0000256" key="1">
    <source>
        <dbReference type="SAM" id="SignalP"/>
    </source>
</evidence>
<feature type="signal peptide" evidence="1">
    <location>
        <begin position="1"/>
        <end position="20"/>
    </location>
</feature>
<dbReference type="CDD" id="cd00371">
    <property type="entry name" value="HMA"/>
    <property type="match status" value="1"/>
</dbReference>
<dbReference type="STRING" id="1391627.SAMN05216464_109185"/>
<name>A0A1G7FRR6_9SPHI</name>
<dbReference type="AlphaFoldDB" id="A0A1G7FRR6"/>
<proteinExistence type="predicted"/>
<dbReference type="Proteomes" id="UP000199072">
    <property type="component" value="Unassembled WGS sequence"/>
</dbReference>
<evidence type="ECO:0000313" key="4">
    <source>
        <dbReference type="Proteomes" id="UP000199072"/>
    </source>
</evidence>
<dbReference type="PROSITE" id="PS50846">
    <property type="entry name" value="HMA_2"/>
    <property type="match status" value="1"/>
</dbReference>
<protein>
    <submittedName>
        <fullName evidence="3">Copper chaperone CopZ</fullName>
    </submittedName>
</protein>
<dbReference type="Pfam" id="PF00403">
    <property type="entry name" value="HMA"/>
    <property type="match status" value="1"/>
</dbReference>
<keyword evidence="4" id="KW-1185">Reference proteome</keyword>
<dbReference type="InterPro" id="IPR036163">
    <property type="entry name" value="HMA_dom_sf"/>
</dbReference>
<sequence length="166" mass="18097">MKTIKIFILIFCVTVSAAKAQFTKAELQVSGLTCALCAKSTEKALRTLPFIGDIKTDLERNLYLITFKSNAPVNLELISKKVQGAGFSVNNLKATFNFDNTKVANNNFNYAGDTYRLLNAPNKLLNGNVDLTVVDNGFAPKAVSKKYLGQVTDATPASGRVYHLTI</sequence>
<dbReference type="OrthoDB" id="667084at2"/>
<dbReference type="Gene3D" id="3.30.70.100">
    <property type="match status" value="1"/>
</dbReference>
<dbReference type="InterPro" id="IPR006121">
    <property type="entry name" value="HMA_dom"/>
</dbReference>
<dbReference type="EMBL" id="FNAI01000009">
    <property type="protein sequence ID" value="SDE78590.1"/>
    <property type="molecule type" value="Genomic_DNA"/>
</dbReference>
<dbReference type="GO" id="GO:0046872">
    <property type="term" value="F:metal ion binding"/>
    <property type="evidence" value="ECO:0007669"/>
    <property type="project" value="InterPro"/>
</dbReference>